<keyword evidence="2" id="KW-1185">Reference proteome</keyword>
<dbReference type="Gene3D" id="3.20.20.80">
    <property type="entry name" value="Glycosidases"/>
    <property type="match status" value="1"/>
</dbReference>
<proteinExistence type="predicted"/>
<evidence type="ECO:0000313" key="2">
    <source>
        <dbReference type="Proteomes" id="UP000636709"/>
    </source>
</evidence>
<accession>A0A835B6C2</accession>
<gene>
    <name evidence="1" type="ORF">HU200_045371</name>
</gene>
<sequence>MDQLANLTLDQYLHDTTRVQFYRSYLTELKTSPATSRGLSPRQLRFGIVYVDFSTPKLERHPKASAHWI</sequence>
<dbReference type="EMBL" id="JACEFO010002109">
    <property type="protein sequence ID" value="KAF8681920.1"/>
    <property type="molecule type" value="Genomic_DNA"/>
</dbReference>
<dbReference type="InterPro" id="IPR017853">
    <property type="entry name" value="GH"/>
</dbReference>
<dbReference type="OrthoDB" id="65569at2759"/>
<name>A0A835B6C2_9POAL</name>
<organism evidence="1 2">
    <name type="scientific">Digitaria exilis</name>
    <dbReference type="NCBI Taxonomy" id="1010633"/>
    <lineage>
        <taxon>Eukaryota</taxon>
        <taxon>Viridiplantae</taxon>
        <taxon>Streptophyta</taxon>
        <taxon>Embryophyta</taxon>
        <taxon>Tracheophyta</taxon>
        <taxon>Spermatophyta</taxon>
        <taxon>Magnoliopsida</taxon>
        <taxon>Liliopsida</taxon>
        <taxon>Poales</taxon>
        <taxon>Poaceae</taxon>
        <taxon>PACMAD clade</taxon>
        <taxon>Panicoideae</taxon>
        <taxon>Panicodae</taxon>
        <taxon>Paniceae</taxon>
        <taxon>Anthephorinae</taxon>
        <taxon>Digitaria</taxon>
    </lineage>
</organism>
<comment type="caution">
    <text evidence="1">The sequence shown here is derived from an EMBL/GenBank/DDBJ whole genome shotgun (WGS) entry which is preliminary data.</text>
</comment>
<protein>
    <submittedName>
        <fullName evidence="1">Uncharacterized protein</fullName>
    </submittedName>
</protein>
<dbReference type="Proteomes" id="UP000636709">
    <property type="component" value="Unassembled WGS sequence"/>
</dbReference>
<dbReference type="SUPFAM" id="SSF51445">
    <property type="entry name" value="(Trans)glycosidases"/>
    <property type="match status" value="1"/>
</dbReference>
<dbReference type="AlphaFoldDB" id="A0A835B6C2"/>
<evidence type="ECO:0000313" key="1">
    <source>
        <dbReference type="EMBL" id="KAF8681920.1"/>
    </source>
</evidence>
<reference evidence="1" key="1">
    <citation type="submission" date="2020-07" db="EMBL/GenBank/DDBJ databases">
        <title>Genome sequence and genetic diversity analysis of an under-domesticated orphan crop, white fonio (Digitaria exilis).</title>
        <authorList>
            <person name="Bennetzen J.L."/>
            <person name="Chen S."/>
            <person name="Ma X."/>
            <person name="Wang X."/>
            <person name="Yssel A.E.J."/>
            <person name="Chaluvadi S.R."/>
            <person name="Johnson M."/>
            <person name="Gangashetty P."/>
            <person name="Hamidou F."/>
            <person name="Sanogo M.D."/>
            <person name="Zwaenepoel A."/>
            <person name="Wallace J."/>
            <person name="Van De Peer Y."/>
            <person name="Van Deynze A."/>
        </authorList>
    </citation>
    <scope>NUCLEOTIDE SEQUENCE</scope>
    <source>
        <tissue evidence="1">Leaves</tissue>
    </source>
</reference>